<feature type="region of interest" description="Disordered" evidence="1">
    <location>
        <begin position="178"/>
        <end position="244"/>
    </location>
</feature>
<feature type="compositionally biased region" description="Polar residues" evidence="1">
    <location>
        <begin position="570"/>
        <end position="590"/>
    </location>
</feature>
<feature type="region of interest" description="Disordered" evidence="1">
    <location>
        <begin position="101"/>
        <end position="121"/>
    </location>
</feature>
<feature type="compositionally biased region" description="Low complexity" evidence="1">
    <location>
        <begin position="368"/>
        <end position="386"/>
    </location>
</feature>
<reference evidence="2" key="1">
    <citation type="submission" date="2014-08" db="EMBL/GenBank/DDBJ databases">
        <authorList>
            <person name="Sharma Rahul"/>
            <person name="Thines Marco"/>
        </authorList>
    </citation>
    <scope>NUCLEOTIDE SEQUENCE</scope>
</reference>
<feature type="region of interest" description="Disordered" evidence="1">
    <location>
        <begin position="330"/>
        <end position="422"/>
    </location>
</feature>
<dbReference type="EMBL" id="LN483167">
    <property type="protein sequence ID" value="CDZ96797.1"/>
    <property type="molecule type" value="Genomic_DNA"/>
</dbReference>
<dbReference type="AlphaFoldDB" id="A0A0F7SIL8"/>
<protein>
    <submittedName>
        <fullName evidence="2">Uncharacterized protein</fullName>
    </submittedName>
</protein>
<name>A0A0F7SIL8_PHARH</name>
<evidence type="ECO:0000256" key="1">
    <source>
        <dbReference type="SAM" id="MobiDB-lite"/>
    </source>
</evidence>
<feature type="compositionally biased region" description="Basic and acidic residues" evidence="1">
    <location>
        <begin position="178"/>
        <end position="214"/>
    </location>
</feature>
<accession>A0A0F7SIL8</accession>
<sequence>MVSPPPPPPAPLDLPEPSSFEQRSLYRPHSRVDPPFHPPSNSLDSIPTESSSAVLSSSFNQPAAPLSPIERSETPPPPLRNLANKFANMINLNTAVPIFGSSAEGQTSTTLPQSGPRARAHGRSQSLGYFFGASIQPDQETVGAGSTANASSKIVGAYALPDLDVGPGLSGEEIERLAKEERDWSRREAEKLMRTDKKDDNSPPKREPTAEGKGPRRLTSSRSMRNLSQHQSTNPLPSAPSTVFPMPSTTSAYLVPDSSNPSTLDIPGTLALLAKRFEKLETWSVGHVKALEDRVGRFDHRLGALEGKVGREADEVRRLRNDFSGLRNELENRLGETERRFTRSQETQPAPRSSFDVELAASHSPYYTSSTGSLRRTGSTASARSRPLPPSPCPPPEQFFQQHQQQYQQPFQSQSDSVQQGIQSAPFADEFSSFDTHDFASAYNHSPSPLPHHNDQQSSNTIDAEEHVSASQHLPTPTPSPSPPSDRPRSPIVPPRKRYTSALSSRPPSAQGNHTVSEDTYSGLENLADDLSASRESSSNSTSTLASSSSVGILGPRAALGGAKAEGKSKTGSHSGVKSTQGTGPEQSQADQKEVILASNGKRAKVGAIVDFWDKGSRK</sequence>
<feature type="compositionally biased region" description="Low complexity" evidence="1">
    <location>
        <begin position="398"/>
        <end position="415"/>
    </location>
</feature>
<feature type="compositionally biased region" description="Pro residues" evidence="1">
    <location>
        <begin position="476"/>
        <end position="485"/>
    </location>
</feature>
<feature type="compositionally biased region" description="Pro residues" evidence="1">
    <location>
        <begin position="1"/>
        <end position="14"/>
    </location>
</feature>
<feature type="compositionally biased region" description="Polar residues" evidence="1">
    <location>
        <begin position="39"/>
        <end position="61"/>
    </location>
</feature>
<organism evidence="2">
    <name type="scientific">Phaffia rhodozyma</name>
    <name type="common">Yeast</name>
    <name type="synonym">Xanthophyllomyces dendrorhous</name>
    <dbReference type="NCBI Taxonomy" id="264483"/>
    <lineage>
        <taxon>Eukaryota</taxon>
        <taxon>Fungi</taxon>
        <taxon>Dikarya</taxon>
        <taxon>Basidiomycota</taxon>
        <taxon>Agaricomycotina</taxon>
        <taxon>Tremellomycetes</taxon>
        <taxon>Cystofilobasidiales</taxon>
        <taxon>Mrakiaceae</taxon>
        <taxon>Phaffia</taxon>
    </lineage>
</organism>
<feature type="compositionally biased region" description="Pro residues" evidence="1">
    <location>
        <begin position="387"/>
        <end position="397"/>
    </location>
</feature>
<feature type="compositionally biased region" description="Polar residues" evidence="1">
    <location>
        <begin position="218"/>
        <end position="244"/>
    </location>
</feature>
<proteinExistence type="predicted"/>
<feature type="compositionally biased region" description="Basic and acidic residues" evidence="1">
    <location>
        <begin position="330"/>
        <end position="343"/>
    </location>
</feature>
<feature type="compositionally biased region" description="Polar residues" evidence="1">
    <location>
        <begin position="103"/>
        <end position="113"/>
    </location>
</feature>
<feature type="compositionally biased region" description="Polar residues" evidence="1">
    <location>
        <begin position="501"/>
        <end position="520"/>
    </location>
</feature>
<feature type="compositionally biased region" description="Low complexity" evidence="1">
    <location>
        <begin position="534"/>
        <end position="550"/>
    </location>
</feature>
<feature type="region of interest" description="Disordered" evidence="1">
    <location>
        <begin position="1"/>
        <end position="82"/>
    </location>
</feature>
<feature type="region of interest" description="Disordered" evidence="1">
    <location>
        <begin position="438"/>
        <end position="600"/>
    </location>
</feature>
<evidence type="ECO:0000313" key="2">
    <source>
        <dbReference type="EMBL" id="CDZ96797.1"/>
    </source>
</evidence>